<accession>A0A0F9MCQ5</accession>
<gene>
    <name evidence="2" type="ORF">LCGC14_1475780</name>
</gene>
<dbReference type="AlphaFoldDB" id="A0A0F9MCQ5"/>
<feature type="transmembrane region" description="Helical" evidence="1">
    <location>
        <begin position="46"/>
        <end position="66"/>
    </location>
</feature>
<dbReference type="EMBL" id="LAZR01010430">
    <property type="protein sequence ID" value="KKM66977.1"/>
    <property type="molecule type" value="Genomic_DNA"/>
</dbReference>
<reference evidence="2" key="1">
    <citation type="journal article" date="2015" name="Nature">
        <title>Complex archaea that bridge the gap between prokaryotes and eukaryotes.</title>
        <authorList>
            <person name="Spang A."/>
            <person name="Saw J.H."/>
            <person name="Jorgensen S.L."/>
            <person name="Zaremba-Niedzwiedzka K."/>
            <person name="Martijn J."/>
            <person name="Lind A.E."/>
            <person name="van Eijk R."/>
            <person name="Schleper C."/>
            <person name="Guy L."/>
            <person name="Ettema T.J."/>
        </authorList>
    </citation>
    <scope>NUCLEOTIDE SEQUENCE</scope>
</reference>
<name>A0A0F9MCQ5_9ZZZZ</name>
<protein>
    <submittedName>
        <fullName evidence="2">Uncharacterized protein</fullName>
    </submittedName>
</protein>
<keyword evidence="1" id="KW-0472">Membrane</keyword>
<feature type="transmembrane region" description="Helical" evidence="1">
    <location>
        <begin position="7"/>
        <end position="26"/>
    </location>
</feature>
<sequence length="90" mass="10294">MKISHTILLAGVFVLVAEIIIFQANSQYSDTVDESLVNEDNVKKTTTLYIFIGIIFFIFGGIMNFIEKRSERNTRKHDKKKNSVLLQLVS</sequence>
<comment type="caution">
    <text evidence="2">The sequence shown here is derived from an EMBL/GenBank/DDBJ whole genome shotgun (WGS) entry which is preliminary data.</text>
</comment>
<evidence type="ECO:0000313" key="2">
    <source>
        <dbReference type="EMBL" id="KKM66977.1"/>
    </source>
</evidence>
<organism evidence="2">
    <name type="scientific">marine sediment metagenome</name>
    <dbReference type="NCBI Taxonomy" id="412755"/>
    <lineage>
        <taxon>unclassified sequences</taxon>
        <taxon>metagenomes</taxon>
        <taxon>ecological metagenomes</taxon>
    </lineage>
</organism>
<proteinExistence type="predicted"/>
<keyword evidence="1" id="KW-0812">Transmembrane</keyword>
<keyword evidence="1" id="KW-1133">Transmembrane helix</keyword>
<evidence type="ECO:0000256" key="1">
    <source>
        <dbReference type="SAM" id="Phobius"/>
    </source>
</evidence>